<sequence length="93" mass="9448">MCAVVINCVDVPATTDDLVSAINAGHGGTTCAVIVEANVSDKAPVRSMFDVAACVFGPTLHILVTTAAVIDASYPSLVDTTAECFNCMLAVSA</sequence>
<organism evidence="3 4">
    <name type="scientific">Colocasia esculenta</name>
    <name type="common">Wild taro</name>
    <name type="synonym">Arum esculentum</name>
    <dbReference type="NCBI Taxonomy" id="4460"/>
    <lineage>
        <taxon>Eukaryota</taxon>
        <taxon>Viridiplantae</taxon>
        <taxon>Streptophyta</taxon>
        <taxon>Embryophyta</taxon>
        <taxon>Tracheophyta</taxon>
        <taxon>Spermatophyta</taxon>
        <taxon>Magnoliopsida</taxon>
        <taxon>Liliopsida</taxon>
        <taxon>Araceae</taxon>
        <taxon>Aroideae</taxon>
        <taxon>Colocasieae</taxon>
        <taxon>Colocasia</taxon>
    </lineage>
</organism>
<dbReference type="GO" id="GO:0016614">
    <property type="term" value="F:oxidoreductase activity, acting on CH-OH group of donors"/>
    <property type="evidence" value="ECO:0007669"/>
    <property type="project" value="UniProtKB-ARBA"/>
</dbReference>
<comment type="caution">
    <text evidence="3">The sequence shown here is derived from an EMBL/GenBank/DDBJ whole genome shotgun (WGS) entry which is preliminary data.</text>
</comment>
<evidence type="ECO:0000313" key="3">
    <source>
        <dbReference type="EMBL" id="MQL71513.1"/>
    </source>
</evidence>
<dbReference type="PANTHER" id="PTHR48107">
    <property type="entry name" value="NADPH-DEPENDENT ALDEHYDE REDUCTASE-LIKE PROTEIN, CHLOROPLASTIC-RELATED"/>
    <property type="match status" value="1"/>
</dbReference>
<keyword evidence="4" id="KW-1185">Reference proteome</keyword>
<dbReference type="Gene3D" id="3.40.50.720">
    <property type="entry name" value="NAD(P)-binding Rossmann-like Domain"/>
    <property type="match status" value="1"/>
</dbReference>
<protein>
    <submittedName>
        <fullName evidence="3">Uncharacterized protein</fullName>
    </submittedName>
</protein>
<gene>
    <name evidence="3" type="ORF">Taro_003838</name>
</gene>
<dbReference type="AlphaFoldDB" id="A0A843TQ00"/>
<dbReference type="Proteomes" id="UP000652761">
    <property type="component" value="Unassembled WGS sequence"/>
</dbReference>
<comment type="similarity">
    <text evidence="1">Belongs to the short-chain dehydrogenases/reductases (SDR) family.</text>
</comment>
<dbReference type="EMBL" id="NMUH01000101">
    <property type="protein sequence ID" value="MQL71513.1"/>
    <property type="molecule type" value="Genomic_DNA"/>
</dbReference>
<accession>A0A843TQ00</accession>
<name>A0A843TQ00_COLES</name>
<dbReference type="OrthoDB" id="1669814at2759"/>
<reference evidence="3" key="1">
    <citation type="submission" date="2017-07" db="EMBL/GenBank/DDBJ databases">
        <title>Taro Niue Genome Assembly and Annotation.</title>
        <authorList>
            <person name="Atibalentja N."/>
            <person name="Keating K."/>
            <person name="Fields C.J."/>
        </authorList>
    </citation>
    <scope>NUCLEOTIDE SEQUENCE</scope>
    <source>
        <strain evidence="3">Niue_2</strain>
        <tissue evidence="3">Leaf</tissue>
    </source>
</reference>
<dbReference type="InterPro" id="IPR036291">
    <property type="entry name" value="NAD(P)-bd_dom_sf"/>
</dbReference>
<dbReference type="SUPFAM" id="SSF51735">
    <property type="entry name" value="NAD(P)-binding Rossmann-fold domains"/>
    <property type="match status" value="1"/>
</dbReference>
<evidence type="ECO:0000256" key="2">
    <source>
        <dbReference type="ARBA" id="ARBA00023002"/>
    </source>
</evidence>
<keyword evidence="2" id="KW-0560">Oxidoreductase</keyword>
<evidence type="ECO:0000256" key="1">
    <source>
        <dbReference type="ARBA" id="ARBA00006484"/>
    </source>
</evidence>
<proteinExistence type="inferred from homology"/>
<dbReference type="PANTHER" id="PTHR48107:SF8">
    <property type="entry name" value="OS06G0185100 PROTEIN"/>
    <property type="match status" value="1"/>
</dbReference>
<evidence type="ECO:0000313" key="4">
    <source>
        <dbReference type="Proteomes" id="UP000652761"/>
    </source>
</evidence>